<dbReference type="InterPro" id="IPR008030">
    <property type="entry name" value="NmrA-like"/>
</dbReference>
<dbReference type="PANTHER" id="PTHR47706">
    <property type="entry name" value="NMRA-LIKE FAMILY PROTEIN"/>
    <property type="match status" value="1"/>
</dbReference>
<dbReference type="InterPro" id="IPR051609">
    <property type="entry name" value="NmrA/Isoflavone_reductase-like"/>
</dbReference>
<sequence>MVHPDGAHSGLAIRNITVVGDTIFAQPILHALRELDPSRQLTLLTSSPTQSPPSSTSTSSSSHQQHDHDHDHVRHLTADLSSPASLRAALAGQDLVISTEAGGNYAAQTRLVNAAVQARVPRFVPAEFGADSLNEGVQARLPPHAERARLIKFLRAMESEGSEPAPTSNGSSCTNGGCCAHDDHGHGHSHAAEEQEMEVQTSGGFHDPFSWVAVAAGTLLGEKLEDLGFDVKWQSATVYHGSGGEAFAVSSLAWIGRLVARVVERWDSVKNSYLYAAGCVTTADEVVECLQKATGKEWSVGKVAVEECVKEGEKCLQRGFPDAGIALMERSVLYDTSLGAVDSFKTKSANDVLGLGQEKVEDIVSSAVHDFQHHGKADCGCS</sequence>
<dbReference type="Proteomes" id="UP000325902">
    <property type="component" value="Unassembled WGS sequence"/>
</dbReference>
<comment type="caution">
    <text evidence="5">The sequence shown here is derived from an EMBL/GenBank/DDBJ whole genome shotgun (WGS) entry which is preliminary data.</text>
</comment>
<gene>
    <name evidence="5" type="ORF">DBV05_g8440</name>
</gene>
<feature type="domain" description="NmrA-like" evidence="4">
    <location>
        <begin position="73"/>
        <end position="157"/>
    </location>
</feature>
<evidence type="ECO:0000313" key="5">
    <source>
        <dbReference type="EMBL" id="KAB2572913.1"/>
    </source>
</evidence>
<evidence type="ECO:0000256" key="3">
    <source>
        <dbReference type="SAM" id="MobiDB-lite"/>
    </source>
</evidence>
<evidence type="ECO:0000256" key="2">
    <source>
        <dbReference type="ARBA" id="ARBA00023002"/>
    </source>
</evidence>
<name>A0A5N5D563_9PEZI</name>
<dbReference type="EMBL" id="VCHE01000069">
    <property type="protein sequence ID" value="KAB2572913.1"/>
    <property type="molecule type" value="Genomic_DNA"/>
</dbReference>
<dbReference type="SUPFAM" id="SSF51735">
    <property type="entry name" value="NAD(P)-binding Rossmann-fold domains"/>
    <property type="match status" value="1"/>
</dbReference>
<feature type="region of interest" description="Disordered" evidence="3">
    <location>
        <begin position="43"/>
        <end position="79"/>
    </location>
</feature>
<keyword evidence="2" id="KW-0560">Oxidoreductase</keyword>
<keyword evidence="1" id="KW-0521">NADP</keyword>
<dbReference type="AlphaFoldDB" id="A0A5N5D563"/>
<dbReference type="Gene3D" id="3.40.50.720">
    <property type="entry name" value="NAD(P)-binding Rossmann-like Domain"/>
    <property type="match status" value="1"/>
</dbReference>
<keyword evidence="6" id="KW-1185">Reference proteome</keyword>
<proteinExistence type="predicted"/>
<dbReference type="PANTHER" id="PTHR47706:SF10">
    <property type="entry name" value="NMRA-LIKE DOMAIN-CONTAINING PROTEIN"/>
    <property type="match status" value="1"/>
</dbReference>
<dbReference type="Pfam" id="PF05368">
    <property type="entry name" value="NmrA"/>
    <property type="match status" value="1"/>
</dbReference>
<feature type="compositionally biased region" description="Low complexity" evidence="3">
    <location>
        <begin position="43"/>
        <end position="63"/>
    </location>
</feature>
<dbReference type="InterPro" id="IPR036291">
    <property type="entry name" value="NAD(P)-bd_dom_sf"/>
</dbReference>
<evidence type="ECO:0000259" key="4">
    <source>
        <dbReference type="Pfam" id="PF05368"/>
    </source>
</evidence>
<dbReference type="GO" id="GO:0016491">
    <property type="term" value="F:oxidoreductase activity"/>
    <property type="evidence" value="ECO:0007669"/>
    <property type="project" value="UniProtKB-KW"/>
</dbReference>
<dbReference type="OrthoDB" id="9984533at2759"/>
<accession>A0A5N5D563</accession>
<reference evidence="5 6" key="1">
    <citation type="journal article" date="2019" name="Sci. Rep.">
        <title>A multi-omics analysis of the grapevine pathogen Lasiodiplodia theobromae reveals that temperature affects the expression of virulence- and pathogenicity-related genes.</title>
        <authorList>
            <person name="Felix C."/>
            <person name="Meneses R."/>
            <person name="Goncalves M.F.M."/>
            <person name="Tilleman L."/>
            <person name="Duarte A.S."/>
            <person name="Jorrin-Novo J.V."/>
            <person name="Van de Peer Y."/>
            <person name="Deforce D."/>
            <person name="Van Nieuwerburgh F."/>
            <person name="Esteves A.C."/>
            <person name="Alves A."/>
        </authorList>
    </citation>
    <scope>NUCLEOTIDE SEQUENCE [LARGE SCALE GENOMIC DNA]</scope>
    <source>
        <strain evidence="5 6">LA-SOL3</strain>
    </source>
</reference>
<evidence type="ECO:0000313" key="6">
    <source>
        <dbReference type="Proteomes" id="UP000325902"/>
    </source>
</evidence>
<protein>
    <recommendedName>
        <fullName evidence="4">NmrA-like domain-containing protein</fullName>
    </recommendedName>
</protein>
<evidence type="ECO:0000256" key="1">
    <source>
        <dbReference type="ARBA" id="ARBA00022857"/>
    </source>
</evidence>
<organism evidence="5 6">
    <name type="scientific">Lasiodiplodia theobromae</name>
    <dbReference type="NCBI Taxonomy" id="45133"/>
    <lineage>
        <taxon>Eukaryota</taxon>
        <taxon>Fungi</taxon>
        <taxon>Dikarya</taxon>
        <taxon>Ascomycota</taxon>
        <taxon>Pezizomycotina</taxon>
        <taxon>Dothideomycetes</taxon>
        <taxon>Dothideomycetes incertae sedis</taxon>
        <taxon>Botryosphaeriales</taxon>
        <taxon>Botryosphaeriaceae</taxon>
        <taxon>Lasiodiplodia</taxon>
    </lineage>
</organism>
<feature type="compositionally biased region" description="Basic and acidic residues" evidence="3">
    <location>
        <begin position="64"/>
        <end position="77"/>
    </location>
</feature>